<accession>A0A240EIV9</accession>
<organism evidence="1 2">
    <name type="scientific">Vibrio thalassae</name>
    <dbReference type="NCBI Taxonomy" id="1243014"/>
    <lineage>
        <taxon>Bacteria</taxon>
        <taxon>Pseudomonadati</taxon>
        <taxon>Pseudomonadota</taxon>
        <taxon>Gammaproteobacteria</taxon>
        <taxon>Vibrionales</taxon>
        <taxon>Vibrionaceae</taxon>
        <taxon>Vibrio</taxon>
    </lineage>
</organism>
<reference evidence="2" key="1">
    <citation type="submission" date="2016-06" db="EMBL/GenBank/DDBJ databases">
        <authorList>
            <person name="Rodrigo-Torres L."/>
            <person name="Arahal R.D."/>
            <person name="Lucena T."/>
        </authorList>
    </citation>
    <scope>NUCLEOTIDE SEQUENCE [LARGE SCALE GENOMIC DNA]</scope>
    <source>
        <strain evidence="2">CECT8203</strain>
    </source>
</reference>
<name>A0A240EIV9_9VIBR</name>
<dbReference type="AlphaFoldDB" id="A0A240EIV9"/>
<gene>
    <name evidence="1" type="ORF">VTH8203_02243</name>
</gene>
<proteinExistence type="predicted"/>
<evidence type="ECO:0000313" key="2">
    <source>
        <dbReference type="Proteomes" id="UP000219336"/>
    </source>
</evidence>
<sequence length="87" mass="10212">MRRRANFPHIFSNLHVLEDLRFHEDDGLIEVVRWTWSGRWGCIEVFTTSTSELRSGSSRVINCLKNRCHPLEKGDLIQRVAKLIYVT</sequence>
<protein>
    <submittedName>
        <fullName evidence="1">Uncharacterized protein</fullName>
    </submittedName>
</protein>
<dbReference type="Proteomes" id="UP000219336">
    <property type="component" value="Unassembled WGS sequence"/>
</dbReference>
<keyword evidence="2" id="KW-1185">Reference proteome</keyword>
<dbReference type="EMBL" id="OANU01000030">
    <property type="protein sequence ID" value="SNX48622.1"/>
    <property type="molecule type" value="Genomic_DNA"/>
</dbReference>
<evidence type="ECO:0000313" key="1">
    <source>
        <dbReference type="EMBL" id="SNX48622.1"/>
    </source>
</evidence>